<dbReference type="EMBL" id="LSYV01000031">
    <property type="protein sequence ID" value="KXZ48078.1"/>
    <property type="molecule type" value="Genomic_DNA"/>
</dbReference>
<evidence type="ECO:0000313" key="3">
    <source>
        <dbReference type="Proteomes" id="UP000075714"/>
    </source>
</evidence>
<gene>
    <name evidence="2" type="ORF">GPECTOR_30g173</name>
</gene>
<name>A0A150GE40_GONPE</name>
<feature type="compositionally biased region" description="Acidic residues" evidence="1">
    <location>
        <begin position="68"/>
        <end position="77"/>
    </location>
</feature>
<organism evidence="2 3">
    <name type="scientific">Gonium pectorale</name>
    <name type="common">Green alga</name>
    <dbReference type="NCBI Taxonomy" id="33097"/>
    <lineage>
        <taxon>Eukaryota</taxon>
        <taxon>Viridiplantae</taxon>
        <taxon>Chlorophyta</taxon>
        <taxon>core chlorophytes</taxon>
        <taxon>Chlorophyceae</taxon>
        <taxon>CS clade</taxon>
        <taxon>Chlamydomonadales</taxon>
        <taxon>Volvocaceae</taxon>
        <taxon>Gonium</taxon>
    </lineage>
</organism>
<dbReference type="Proteomes" id="UP000075714">
    <property type="component" value="Unassembled WGS sequence"/>
</dbReference>
<feature type="region of interest" description="Disordered" evidence="1">
    <location>
        <begin position="531"/>
        <end position="600"/>
    </location>
</feature>
<dbReference type="AlphaFoldDB" id="A0A150GE40"/>
<keyword evidence="3" id="KW-1185">Reference proteome</keyword>
<accession>A0A150GE40</accession>
<comment type="caution">
    <text evidence="2">The sequence shown here is derived from an EMBL/GenBank/DDBJ whole genome shotgun (WGS) entry which is preliminary data.</text>
</comment>
<evidence type="ECO:0000313" key="2">
    <source>
        <dbReference type="EMBL" id="KXZ48078.1"/>
    </source>
</evidence>
<sequence>MLGVTRAVRGLGHKGICHLRLSVLQPGGEVLLELASKEEVPPWRLRQCQAQKARAQRMKRLRDQGTDVQDDSIDDDEAGHSDTSNHEAAGGAAPSVRRCRRFKVRRSGSQLQLTAAAAKAAFPEQHASLTAADGGGHGASDQPAGTGLDASIGFGAADGRLRSLPVKLSRLARQFRLDGEGAEAALNSLGASNAKRLWLVVKPGHDPLLKYVVQKAERVEGDDEDAVQAEKRGEPQQLTDPGQAPGRCRSGRLLEQQHPGGGEGGHRTGPPARCAKRQAPSNGREDGTRASSADSSNDSDGSSSSGSEDGVRGRTGREDRVERALRRAGRRIARLGGSAASPAVDPIAHLPAGNVLSKCQSAFNGGPAIRTFYSDQARAALLTREPQAAMLYAQRPHGGGLQAHEVSVRAFSDTSLCISRIGAIIKDLGITAERTLVRLRWEPPPDDEGGSAGGRSLAAGIGRERCVVVEVLTPAEAEDYQRSKGSRKKGKAKPGQVQAPTPKRAAAGGAKGPLQTTEQLIQSAAQAEELIQGAAQAEERSSGAAGRQLHTAQGEPAQLQAAGASLRGSGQRGEPTRAEREPTRAAQEPPSQQLDGRSAPPGGLAAGFAGLVVELGKVLSLSENVQKQLAVPLSYLPKAAVAAADELLQRHGLPYVQGAVLRVTCAPVAGLRLRLGHDSATAAAPTWGDVRVTPYFGELLHNLQESKDARRRMLDWVNYLSTFAPSVRLELDPDSLRPAVSLGAAAPLRCVWGVSASKPLHADVEAPYDEACARYEVGRSVAGGQMWSRTGTGRFVPS</sequence>
<proteinExistence type="predicted"/>
<dbReference type="OrthoDB" id="552691at2759"/>
<feature type="compositionally biased region" description="Low complexity" evidence="1">
    <location>
        <begin position="291"/>
        <end position="308"/>
    </location>
</feature>
<feature type="compositionally biased region" description="Basic and acidic residues" evidence="1">
    <location>
        <begin position="574"/>
        <end position="583"/>
    </location>
</feature>
<protein>
    <submittedName>
        <fullName evidence="2">Uncharacterized protein</fullName>
    </submittedName>
</protein>
<feature type="compositionally biased region" description="Low complexity" evidence="1">
    <location>
        <begin position="499"/>
        <end position="508"/>
    </location>
</feature>
<feature type="region of interest" description="Disordered" evidence="1">
    <location>
        <begin position="218"/>
        <end position="322"/>
    </location>
</feature>
<feature type="compositionally biased region" description="Basic and acidic residues" evidence="1">
    <location>
        <begin position="309"/>
        <end position="322"/>
    </location>
</feature>
<evidence type="ECO:0000256" key="1">
    <source>
        <dbReference type="SAM" id="MobiDB-lite"/>
    </source>
</evidence>
<reference evidence="3" key="1">
    <citation type="journal article" date="2016" name="Nat. Commun.">
        <title>The Gonium pectorale genome demonstrates co-option of cell cycle regulation during the evolution of multicellularity.</title>
        <authorList>
            <person name="Hanschen E.R."/>
            <person name="Marriage T.N."/>
            <person name="Ferris P.J."/>
            <person name="Hamaji T."/>
            <person name="Toyoda A."/>
            <person name="Fujiyama A."/>
            <person name="Neme R."/>
            <person name="Noguchi H."/>
            <person name="Minakuchi Y."/>
            <person name="Suzuki M."/>
            <person name="Kawai-Toyooka H."/>
            <person name="Smith D.R."/>
            <person name="Sparks H."/>
            <person name="Anderson J."/>
            <person name="Bakaric R."/>
            <person name="Luria V."/>
            <person name="Karger A."/>
            <person name="Kirschner M.W."/>
            <person name="Durand P.M."/>
            <person name="Michod R.E."/>
            <person name="Nozaki H."/>
            <person name="Olson B.J."/>
        </authorList>
    </citation>
    <scope>NUCLEOTIDE SEQUENCE [LARGE SCALE GENOMIC DNA]</scope>
    <source>
        <strain evidence="3">NIES-2863</strain>
    </source>
</reference>
<feature type="region of interest" description="Disordered" evidence="1">
    <location>
        <begin position="478"/>
        <end position="514"/>
    </location>
</feature>
<feature type="region of interest" description="Disordered" evidence="1">
    <location>
        <begin position="56"/>
        <end position="97"/>
    </location>
</feature>